<keyword evidence="2" id="KW-1185">Reference proteome</keyword>
<evidence type="ECO:0000313" key="1">
    <source>
        <dbReference type="EMBL" id="MEQ2440331.1"/>
    </source>
</evidence>
<dbReference type="EMBL" id="JBBMFD010000007">
    <property type="protein sequence ID" value="MEQ2440331.1"/>
    <property type="molecule type" value="Genomic_DNA"/>
</dbReference>
<protein>
    <submittedName>
        <fullName evidence="1">Uncharacterized protein</fullName>
    </submittedName>
</protein>
<proteinExistence type="predicted"/>
<sequence>MDWEKALRFCNGTVLTPSMRNALSMPADSYTTFSSPQTLSCFKRHLPSSFKGEAVDPINLMHGMMLPDYILSLAKATPRVRAIKP</sequence>
<gene>
    <name evidence="1" type="ORF">WMO26_05755</name>
</gene>
<comment type="caution">
    <text evidence="1">The sequence shown here is derived from an EMBL/GenBank/DDBJ whole genome shotgun (WGS) entry which is preliminary data.</text>
</comment>
<reference evidence="1 2" key="1">
    <citation type="submission" date="2024-03" db="EMBL/GenBank/DDBJ databases">
        <title>Human intestinal bacterial collection.</title>
        <authorList>
            <person name="Pauvert C."/>
            <person name="Hitch T.C.A."/>
            <person name="Clavel T."/>
        </authorList>
    </citation>
    <scope>NUCLEOTIDE SEQUENCE [LARGE SCALE GENOMIC DNA]</scope>
    <source>
        <strain evidence="1 2">CLA-JM-H44</strain>
    </source>
</reference>
<accession>A0ABV1DZ37</accession>
<dbReference type="Proteomes" id="UP001489509">
    <property type="component" value="Unassembled WGS sequence"/>
</dbReference>
<name>A0ABV1DZ37_9FIRM</name>
<evidence type="ECO:0000313" key="2">
    <source>
        <dbReference type="Proteomes" id="UP001489509"/>
    </source>
</evidence>
<organism evidence="1 2">
    <name type="scientific">Solibaculum intestinale</name>
    <dbReference type="NCBI Taxonomy" id="3133165"/>
    <lineage>
        <taxon>Bacteria</taxon>
        <taxon>Bacillati</taxon>
        <taxon>Bacillota</taxon>
        <taxon>Clostridia</taxon>
        <taxon>Eubacteriales</taxon>
        <taxon>Oscillospiraceae</taxon>
        <taxon>Solibaculum</taxon>
    </lineage>
</organism>
<dbReference type="RefSeq" id="WP_349218829.1">
    <property type="nucleotide sequence ID" value="NZ_JBBMFD010000007.1"/>
</dbReference>